<proteinExistence type="inferred from homology"/>
<keyword evidence="3 10" id="KW-0378">Hydrolase</keyword>
<dbReference type="InterPro" id="IPR014017">
    <property type="entry name" value="DNA_helicase_UvrD-like_C"/>
</dbReference>
<dbReference type="GO" id="GO:0016887">
    <property type="term" value="F:ATP hydrolysis activity"/>
    <property type="evidence" value="ECO:0007669"/>
    <property type="project" value="RHEA"/>
</dbReference>
<feature type="domain" description="UvrD-like helicase C-terminal" evidence="13">
    <location>
        <begin position="286"/>
        <end position="564"/>
    </location>
</feature>
<dbReference type="Pfam" id="PF21196">
    <property type="entry name" value="PcrA_UvrD_tudor"/>
    <property type="match status" value="1"/>
</dbReference>
<dbReference type="GO" id="GO:0005829">
    <property type="term" value="C:cytosol"/>
    <property type="evidence" value="ECO:0007669"/>
    <property type="project" value="TreeGrafter"/>
</dbReference>
<dbReference type="OrthoDB" id="9810135at2"/>
<evidence type="ECO:0000256" key="8">
    <source>
        <dbReference type="ARBA" id="ARBA00034617"/>
    </source>
</evidence>
<dbReference type="CDD" id="cd18807">
    <property type="entry name" value="SF1_C_UvrD"/>
    <property type="match status" value="1"/>
</dbReference>
<feature type="domain" description="UvrD-like helicase ATP-binding" evidence="12">
    <location>
        <begin position="5"/>
        <end position="285"/>
    </location>
</feature>
<evidence type="ECO:0000313" key="15">
    <source>
        <dbReference type="Proteomes" id="UP000279029"/>
    </source>
</evidence>
<comment type="catalytic activity">
    <reaction evidence="8">
        <text>Couples ATP hydrolysis with the unwinding of duplex DNA by translocating in the 3'-5' direction.</text>
        <dbReference type="EC" id="5.6.2.4"/>
    </reaction>
</comment>
<protein>
    <recommendedName>
        <fullName evidence="11">ATP-dependent DNA helicase</fullName>
        <ecNumber evidence="11">5.6.2.4</ecNumber>
    </recommendedName>
</protein>
<evidence type="ECO:0000256" key="6">
    <source>
        <dbReference type="ARBA" id="ARBA00023125"/>
    </source>
</evidence>
<dbReference type="GO" id="GO:0033202">
    <property type="term" value="C:DNA helicase complex"/>
    <property type="evidence" value="ECO:0007669"/>
    <property type="project" value="TreeGrafter"/>
</dbReference>
<keyword evidence="5 10" id="KW-0067">ATP-binding</keyword>
<dbReference type="GO" id="GO:0003677">
    <property type="term" value="F:DNA binding"/>
    <property type="evidence" value="ECO:0007669"/>
    <property type="project" value="UniProtKB-KW"/>
</dbReference>
<reference evidence="14 15" key="1">
    <citation type="submission" date="2018-09" db="EMBL/GenBank/DDBJ databases">
        <authorList>
            <person name="Postec A."/>
        </authorList>
    </citation>
    <scope>NUCLEOTIDE SEQUENCE [LARGE SCALE GENOMIC DNA]</scope>
    <source>
        <strain evidence="14">70B-A</strain>
    </source>
</reference>
<dbReference type="Pfam" id="PF00580">
    <property type="entry name" value="UvrD-helicase"/>
    <property type="match status" value="1"/>
</dbReference>
<dbReference type="SUPFAM" id="SSF52540">
    <property type="entry name" value="P-loop containing nucleoside triphosphate hydrolases"/>
    <property type="match status" value="1"/>
</dbReference>
<evidence type="ECO:0000256" key="5">
    <source>
        <dbReference type="ARBA" id="ARBA00022840"/>
    </source>
</evidence>
<dbReference type="GO" id="GO:0000725">
    <property type="term" value="P:recombinational repair"/>
    <property type="evidence" value="ECO:0007669"/>
    <property type="project" value="TreeGrafter"/>
</dbReference>
<dbReference type="GO" id="GO:0006260">
    <property type="term" value="P:DNA replication"/>
    <property type="evidence" value="ECO:0007669"/>
    <property type="project" value="InterPro"/>
</dbReference>
<keyword evidence="15" id="KW-1185">Reference proteome</keyword>
<dbReference type="GO" id="GO:0009314">
    <property type="term" value="P:response to radiation"/>
    <property type="evidence" value="ECO:0007669"/>
    <property type="project" value="UniProtKB-ARBA"/>
</dbReference>
<evidence type="ECO:0000313" key="14">
    <source>
        <dbReference type="EMBL" id="VDN47339.1"/>
    </source>
</evidence>
<dbReference type="EMBL" id="LR130778">
    <property type="protein sequence ID" value="VDN47339.1"/>
    <property type="molecule type" value="Genomic_DNA"/>
</dbReference>
<name>A0A3P7S3X0_9FIRM</name>
<dbReference type="Gene3D" id="3.40.50.300">
    <property type="entry name" value="P-loop containing nucleotide triphosphate hydrolases"/>
    <property type="match status" value="2"/>
</dbReference>
<accession>A0A3P7S3X0</accession>
<dbReference type="AlphaFoldDB" id="A0A3P7S3X0"/>
<evidence type="ECO:0000256" key="7">
    <source>
        <dbReference type="ARBA" id="ARBA00023235"/>
    </source>
</evidence>
<dbReference type="PANTHER" id="PTHR11070">
    <property type="entry name" value="UVRD / RECB / PCRA DNA HELICASE FAMILY MEMBER"/>
    <property type="match status" value="1"/>
</dbReference>
<dbReference type="InterPro" id="IPR000212">
    <property type="entry name" value="DNA_helicase_UvrD/REP"/>
</dbReference>
<dbReference type="Gene3D" id="1.10.486.10">
    <property type="entry name" value="PCRA, domain 4"/>
    <property type="match status" value="1"/>
</dbReference>
<dbReference type="InterPro" id="IPR013986">
    <property type="entry name" value="DExx_box_DNA_helicase_dom_sf"/>
</dbReference>
<dbReference type="FunFam" id="1.10.10.160:FF:000001">
    <property type="entry name" value="ATP-dependent DNA helicase"/>
    <property type="match status" value="1"/>
</dbReference>
<keyword evidence="6 11" id="KW-0238">DNA-binding</keyword>
<dbReference type="CDD" id="cd17932">
    <property type="entry name" value="DEXQc_UvrD"/>
    <property type="match status" value="1"/>
</dbReference>
<evidence type="ECO:0000256" key="4">
    <source>
        <dbReference type="ARBA" id="ARBA00022806"/>
    </source>
</evidence>
<evidence type="ECO:0000256" key="2">
    <source>
        <dbReference type="ARBA" id="ARBA00022741"/>
    </source>
</evidence>
<evidence type="ECO:0000256" key="9">
    <source>
        <dbReference type="ARBA" id="ARBA00048988"/>
    </source>
</evidence>
<comment type="similarity">
    <text evidence="1 11">Belongs to the helicase family. UvrD subfamily.</text>
</comment>
<feature type="binding site" evidence="10">
    <location>
        <begin position="26"/>
        <end position="33"/>
    </location>
    <ligand>
        <name>ATP</name>
        <dbReference type="ChEBI" id="CHEBI:30616"/>
    </ligand>
</feature>
<organism evidence="14 15">
    <name type="scientific">Petrocella atlantisensis</name>
    <dbReference type="NCBI Taxonomy" id="2173034"/>
    <lineage>
        <taxon>Bacteria</taxon>
        <taxon>Bacillati</taxon>
        <taxon>Bacillota</taxon>
        <taxon>Clostridia</taxon>
        <taxon>Lachnospirales</taxon>
        <taxon>Vallitaleaceae</taxon>
        <taxon>Petrocella</taxon>
    </lineage>
</organism>
<evidence type="ECO:0000256" key="10">
    <source>
        <dbReference type="PROSITE-ProRule" id="PRU00560"/>
    </source>
</evidence>
<dbReference type="GO" id="GO:0005524">
    <property type="term" value="F:ATP binding"/>
    <property type="evidence" value="ECO:0007669"/>
    <property type="project" value="UniProtKB-UniRule"/>
</dbReference>
<dbReference type="InterPro" id="IPR005751">
    <property type="entry name" value="ATP-dep_DNA_helicase_PcrA"/>
</dbReference>
<dbReference type="InterPro" id="IPR027417">
    <property type="entry name" value="P-loop_NTPase"/>
</dbReference>
<dbReference type="NCBIfam" id="TIGR01073">
    <property type="entry name" value="pcrA"/>
    <property type="match status" value="1"/>
</dbReference>
<dbReference type="PANTHER" id="PTHR11070:SF2">
    <property type="entry name" value="ATP-DEPENDENT DNA HELICASE SRS2"/>
    <property type="match status" value="1"/>
</dbReference>
<dbReference type="RefSeq" id="WP_125136661.1">
    <property type="nucleotide sequence ID" value="NZ_LR130778.1"/>
</dbReference>
<gene>
    <name evidence="14" type="primary">pcrA</name>
    <name evidence="14" type="ORF">PATL70BA_1454</name>
</gene>
<keyword evidence="2 10" id="KW-0547">Nucleotide-binding</keyword>
<evidence type="ECO:0000259" key="12">
    <source>
        <dbReference type="PROSITE" id="PS51198"/>
    </source>
</evidence>
<keyword evidence="7" id="KW-0413">Isomerase</keyword>
<comment type="catalytic activity">
    <reaction evidence="9 11">
        <text>ATP + H2O = ADP + phosphate + H(+)</text>
        <dbReference type="Rhea" id="RHEA:13065"/>
        <dbReference type="ChEBI" id="CHEBI:15377"/>
        <dbReference type="ChEBI" id="CHEBI:15378"/>
        <dbReference type="ChEBI" id="CHEBI:30616"/>
        <dbReference type="ChEBI" id="CHEBI:43474"/>
        <dbReference type="ChEBI" id="CHEBI:456216"/>
        <dbReference type="EC" id="5.6.2.4"/>
    </reaction>
</comment>
<dbReference type="FunFam" id="1.10.486.10:FF:000003">
    <property type="entry name" value="ATP-dependent DNA helicase"/>
    <property type="match status" value="1"/>
</dbReference>
<sequence length="757" mass="86434">MSIYDTLNQEQKEAVFHTEGPLLLLAGAGSGKTRVLTHRVAYIIEKNLAKPWEIMAITFTNKAAKEMRARVDHLIGHGGQDVWVSTFHSSCVRFLRQYIDQIGFEKSFNIYDTDDSKKIIREAMKAQNIDPKQYKESGILAKISEAKNQLLSPLEYRKSVMGDMRKEVYSKIYDYYQDRLKRNNALDFDDLLFQTVELFRLRPDILEKFQNRFKYIMVDEYQDTNGVQFKLISQLAGHYKNLCVVGDDDQSIYKFRGADITNILDFEKVYKGAKVIKLEQNYRSSKTILDAANHVIKNNEKRKAKRLWTDNGTGSLIQFHHVDNEKEEAKLVVNHIQNNIKNDHKGYNDHAILYRTNAQSRVLEERLIYENIPYKIFGGTSFYQRKEIKDVLAYLRLINNSIDNLAVKRVINVPRRGIGDTTVDKLESYANDIGISLFEAIKESDNIPGLARASLKIKGFKNLILSLKAEMETMSLMDFMDEVLKRTNYIKELEDEGTDEAKSRIENIGELISKLADYVNKKKEEDEEPTLSGFLEEVALVADIDNLVESNEVVVLMTLHSAKGLEFPTVFLTGMEDGLFPSYMSISTGSEEDIEEERRLCYVGITRAEEELVIIASKSRMTHGRTQYNALSRFVKEIPSDLLDSSQTLELARDKEDQDSDLFSKSNISNTSVLPKQRDRSFFTNAPYQAKQPAKALPKNENITLDYVVGDLVKHMKFGIGQVMEIGPGGADHQVTVNFPSVGTKKLLARLSGLKKM</sequence>
<dbReference type="EC" id="5.6.2.4" evidence="11"/>
<dbReference type="GO" id="GO:0043138">
    <property type="term" value="F:3'-5' DNA helicase activity"/>
    <property type="evidence" value="ECO:0007669"/>
    <property type="project" value="UniProtKB-EC"/>
</dbReference>
<dbReference type="Pfam" id="PF13361">
    <property type="entry name" value="UvrD_C"/>
    <property type="match status" value="1"/>
</dbReference>
<dbReference type="PROSITE" id="PS51198">
    <property type="entry name" value="UVRD_HELICASE_ATP_BIND"/>
    <property type="match status" value="1"/>
</dbReference>
<dbReference type="Gene3D" id="1.10.10.160">
    <property type="match status" value="1"/>
</dbReference>
<evidence type="ECO:0000256" key="3">
    <source>
        <dbReference type="ARBA" id="ARBA00022801"/>
    </source>
</evidence>
<dbReference type="KEGG" id="cbar:PATL70BA_1454"/>
<evidence type="ECO:0000259" key="13">
    <source>
        <dbReference type="PROSITE" id="PS51217"/>
    </source>
</evidence>
<dbReference type="Proteomes" id="UP000279029">
    <property type="component" value="Chromosome"/>
</dbReference>
<evidence type="ECO:0000256" key="11">
    <source>
        <dbReference type="RuleBase" id="RU364053"/>
    </source>
</evidence>
<dbReference type="PROSITE" id="PS51217">
    <property type="entry name" value="UVRD_HELICASE_CTER"/>
    <property type="match status" value="1"/>
</dbReference>
<keyword evidence="4 10" id="KW-0347">Helicase</keyword>
<evidence type="ECO:0000256" key="1">
    <source>
        <dbReference type="ARBA" id="ARBA00009922"/>
    </source>
</evidence>
<dbReference type="InterPro" id="IPR014016">
    <property type="entry name" value="UvrD-like_ATP-bd"/>
</dbReference>